<feature type="domain" description="Ricin B lectin" evidence="2">
    <location>
        <begin position="33"/>
        <end position="171"/>
    </location>
</feature>
<evidence type="ECO:0000313" key="4">
    <source>
        <dbReference type="Proteomes" id="UP000705379"/>
    </source>
</evidence>
<dbReference type="PROSITE" id="PS50231">
    <property type="entry name" value="RICIN_B_LECTIN"/>
    <property type="match status" value="1"/>
</dbReference>
<feature type="signal peptide" evidence="1">
    <location>
        <begin position="1"/>
        <end position="22"/>
    </location>
</feature>
<gene>
    <name evidence="3" type="ORF">DYI23_03260</name>
</gene>
<protein>
    <recommendedName>
        <fullName evidence="2">Ricin B lectin domain-containing protein</fullName>
    </recommendedName>
</protein>
<sequence>MTKRLLPAALLGTLLMAGTAHSEEVEIYLTDMLDNTQAGYCLDIARAQGEQANPDDGLQGHTCYSPGGSLGVDQTFETDRFAEGVLYMPKFDVCAKVSTTEPGTAVDLAECDGSQAQSFIFSGQGAISPAAAPAMCFTLGEDTRSGRSNVNQIKGLFLQACDEAKTAYQTWNVRSSVE</sequence>
<name>A0A944C9T8_9HYPH</name>
<dbReference type="RefSeq" id="WP_213214884.1">
    <property type="nucleotide sequence ID" value="NZ_QTKU01000001.1"/>
</dbReference>
<evidence type="ECO:0000256" key="1">
    <source>
        <dbReference type="SAM" id="SignalP"/>
    </source>
</evidence>
<accession>A0A944C9T8</accession>
<organism evidence="3 4">
    <name type="scientific">Roseibium polysiphoniae</name>
    <dbReference type="NCBI Taxonomy" id="2571221"/>
    <lineage>
        <taxon>Bacteria</taxon>
        <taxon>Pseudomonadati</taxon>
        <taxon>Pseudomonadota</taxon>
        <taxon>Alphaproteobacteria</taxon>
        <taxon>Hyphomicrobiales</taxon>
        <taxon>Stappiaceae</taxon>
        <taxon>Roseibium</taxon>
    </lineage>
</organism>
<dbReference type="InterPro" id="IPR035992">
    <property type="entry name" value="Ricin_B-like_lectins"/>
</dbReference>
<dbReference type="SUPFAM" id="SSF50370">
    <property type="entry name" value="Ricin B-like lectins"/>
    <property type="match status" value="1"/>
</dbReference>
<evidence type="ECO:0000313" key="3">
    <source>
        <dbReference type="EMBL" id="MBS8259229.1"/>
    </source>
</evidence>
<keyword evidence="1" id="KW-0732">Signal</keyword>
<reference evidence="3" key="2">
    <citation type="journal article" date="2021" name="Microorganisms">
        <title>Bacterial Dimethylsulfoniopropionate Biosynthesis in the East China Sea.</title>
        <authorList>
            <person name="Liu J."/>
            <person name="Zhang Y."/>
            <person name="Liu J."/>
            <person name="Zhong H."/>
            <person name="Williams B.T."/>
            <person name="Zheng Y."/>
            <person name="Curson A.R.J."/>
            <person name="Sun C."/>
            <person name="Sun H."/>
            <person name="Song D."/>
            <person name="Wagner Mackenzie B."/>
            <person name="Bermejo Martinez A."/>
            <person name="Todd J.D."/>
            <person name="Zhang X.H."/>
        </authorList>
    </citation>
    <scope>NUCLEOTIDE SEQUENCE</scope>
    <source>
        <strain evidence="3">AESS21</strain>
    </source>
</reference>
<dbReference type="Gene3D" id="2.80.10.50">
    <property type="match status" value="1"/>
</dbReference>
<dbReference type="InterPro" id="IPR000772">
    <property type="entry name" value="Ricin_B_lectin"/>
</dbReference>
<dbReference type="Pfam" id="PF00652">
    <property type="entry name" value="Ricin_B_lectin"/>
    <property type="match status" value="1"/>
</dbReference>
<proteinExistence type="predicted"/>
<feature type="chain" id="PRO_5036747236" description="Ricin B lectin domain-containing protein" evidence="1">
    <location>
        <begin position="23"/>
        <end position="178"/>
    </location>
</feature>
<reference evidence="3" key="1">
    <citation type="submission" date="2018-08" db="EMBL/GenBank/DDBJ databases">
        <authorList>
            <person name="Jin W."/>
            <person name="Wang H."/>
            <person name="Yang Y."/>
            <person name="Li M."/>
            <person name="Liu J."/>
        </authorList>
    </citation>
    <scope>NUCLEOTIDE SEQUENCE</scope>
    <source>
        <strain evidence="3">AESS21</strain>
    </source>
</reference>
<comment type="caution">
    <text evidence="3">The sequence shown here is derived from an EMBL/GenBank/DDBJ whole genome shotgun (WGS) entry which is preliminary data.</text>
</comment>
<dbReference type="EMBL" id="QTKU01000001">
    <property type="protein sequence ID" value="MBS8259229.1"/>
    <property type="molecule type" value="Genomic_DNA"/>
</dbReference>
<evidence type="ECO:0000259" key="2">
    <source>
        <dbReference type="Pfam" id="PF00652"/>
    </source>
</evidence>
<dbReference type="Proteomes" id="UP000705379">
    <property type="component" value="Unassembled WGS sequence"/>
</dbReference>
<dbReference type="AlphaFoldDB" id="A0A944C9T8"/>